<dbReference type="Proteomes" id="UP001597479">
    <property type="component" value="Unassembled WGS sequence"/>
</dbReference>
<dbReference type="EMBL" id="JBHUOG010000002">
    <property type="protein sequence ID" value="MFD2795486.1"/>
    <property type="molecule type" value="Genomic_DNA"/>
</dbReference>
<dbReference type="RefSeq" id="WP_377185612.1">
    <property type="nucleotide sequence ID" value="NZ_JBHUOG010000002.1"/>
</dbReference>
<protein>
    <submittedName>
        <fullName evidence="2">Uncharacterized protein</fullName>
    </submittedName>
</protein>
<keyword evidence="1" id="KW-1133">Transmembrane helix</keyword>
<sequence>MAGVASMAGVLSVTAVVAVLRVVAVVSMAVTGVISLIHVALVFLVTGGARAVLTVRVVSAHPVVDVTAVTGVVV</sequence>
<keyword evidence="3" id="KW-1185">Reference proteome</keyword>
<evidence type="ECO:0000313" key="3">
    <source>
        <dbReference type="Proteomes" id="UP001597479"/>
    </source>
</evidence>
<organism evidence="2 3">
    <name type="scientific">Promicromonospora vindobonensis</name>
    <dbReference type="NCBI Taxonomy" id="195748"/>
    <lineage>
        <taxon>Bacteria</taxon>
        <taxon>Bacillati</taxon>
        <taxon>Actinomycetota</taxon>
        <taxon>Actinomycetes</taxon>
        <taxon>Micrococcales</taxon>
        <taxon>Promicromonosporaceae</taxon>
        <taxon>Promicromonospora</taxon>
    </lineage>
</organism>
<accession>A0ABW5VWR6</accession>
<keyword evidence="1" id="KW-0472">Membrane</keyword>
<keyword evidence="1" id="KW-0812">Transmembrane</keyword>
<comment type="caution">
    <text evidence="2">The sequence shown here is derived from an EMBL/GenBank/DDBJ whole genome shotgun (WGS) entry which is preliminary data.</text>
</comment>
<gene>
    <name evidence="2" type="ORF">ACFS27_18150</name>
</gene>
<evidence type="ECO:0000256" key="1">
    <source>
        <dbReference type="SAM" id="Phobius"/>
    </source>
</evidence>
<feature type="transmembrane region" description="Helical" evidence="1">
    <location>
        <begin position="34"/>
        <end position="53"/>
    </location>
</feature>
<reference evidence="3" key="1">
    <citation type="journal article" date="2019" name="Int. J. Syst. Evol. Microbiol.">
        <title>The Global Catalogue of Microorganisms (GCM) 10K type strain sequencing project: providing services to taxonomists for standard genome sequencing and annotation.</title>
        <authorList>
            <consortium name="The Broad Institute Genomics Platform"/>
            <consortium name="The Broad Institute Genome Sequencing Center for Infectious Disease"/>
            <person name="Wu L."/>
            <person name="Ma J."/>
        </authorList>
    </citation>
    <scope>NUCLEOTIDE SEQUENCE [LARGE SCALE GENOMIC DNA]</scope>
    <source>
        <strain evidence="3">CCM 7044</strain>
    </source>
</reference>
<name>A0ABW5VWR6_9MICO</name>
<proteinExistence type="predicted"/>
<evidence type="ECO:0000313" key="2">
    <source>
        <dbReference type="EMBL" id="MFD2795486.1"/>
    </source>
</evidence>